<name>A0ABW7KTL5_9NOCA</name>
<protein>
    <submittedName>
        <fullName evidence="1">Uncharacterized protein</fullName>
    </submittedName>
</protein>
<reference evidence="1 2" key="1">
    <citation type="submission" date="2024-10" db="EMBL/GenBank/DDBJ databases">
        <authorList>
            <person name="Riesco R."/>
        </authorList>
    </citation>
    <scope>NUCLEOTIDE SEQUENCE [LARGE SCALE GENOMIC DNA]</scope>
    <source>
        <strain evidence="1 2">NCIMB 15448</strain>
    </source>
</reference>
<dbReference type="EMBL" id="JBIMSP010000097">
    <property type="protein sequence ID" value="MFH5245773.1"/>
    <property type="molecule type" value="Genomic_DNA"/>
</dbReference>
<dbReference type="RefSeq" id="WP_395126527.1">
    <property type="nucleotide sequence ID" value="NZ_JBIMSP010000097.1"/>
</dbReference>
<gene>
    <name evidence="1" type="ORF">ACHIPV_28470</name>
</gene>
<accession>A0ABW7KTL5</accession>
<evidence type="ECO:0000313" key="1">
    <source>
        <dbReference type="EMBL" id="MFH5245773.1"/>
    </source>
</evidence>
<comment type="caution">
    <text evidence="1">The sequence shown here is derived from an EMBL/GenBank/DDBJ whole genome shotgun (WGS) entry which is preliminary data.</text>
</comment>
<organism evidence="1 2">
    <name type="scientific">Antrihabitans spumae</name>
    <dbReference type="NCBI Taxonomy" id="3373370"/>
    <lineage>
        <taxon>Bacteria</taxon>
        <taxon>Bacillati</taxon>
        <taxon>Actinomycetota</taxon>
        <taxon>Actinomycetes</taxon>
        <taxon>Mycobacteriales</taxon>
        <taxon>Nocardiaceae</taxon>
        <taxon>Antrihabitans</taxon>
    </lineage>
</organism>
<dbReference type="Proteomes" id="UP001609176">
    <property type="component" value="Unassembled WGS sequence"/>
</dbReference>
<sequence>MNGYAPWFGLIGVLVGAAITQTATHRREMWSREESRRGTQRRVVSQALAAINQLPVKVKALSYTENYPLTDPGTGDVWNYAGQARHSGALVELENALIGVDQALRECRMTVTDGVIREELQNLEREVAALRSTMTTQRVALQASATGVDKALDRLSERMLAVSSKAEMRIAPQSGGGITALLRRSPSAIDRGSATG</sequence>
<evidence type="ECO:0000313" key="2">
    <source>
        <dbReference type="Proteomes" id="UP001609176"/>
    </source>
</evidence>
<proteinExistence type="predicted"/>